<evidence type="ECO:0000313" key="2">
    <source>
        <dbReference type="Proteomes" id="UP000306584"/>
    </source>
</evidence>
<dbReference type="AlphaFoldDB" id="A0A4S9M0X6"/>
<name>A0A4S9M0X6_AURPU</name>
<evidence type="ECO:0000313" key="1">
    <source>
        <dbReference type="EMBL" id="THY35958.1"/>
    </source>
</evidence>
<dbReference type="EMBL" id="QZBD01000013">
    <property type="protein sequence ID" value="THY35958.1"/>
    <property type="molecule type" value="Genomic_DNA"/>
</dbReference>
<proteinExistence type="predicted"/>
<accession>A0A4S9M0X6</accession>
<comment type="caution">
    <text evidence="1">The sequence shown here is derived from an EMBL/GenBank/DDBJ whole genome shotgun (WGS) entry which is preliminary data.</text>
</comment>
<gene>
    <name evidence="1" type="ORF">D6D01_00836</name>
</gene>
<protein>
    <submittedName>
        <fullName evidence="1">Uncharacterized protein</fullName>
    </submittedName>
</protein>
<organism evidence="1 2">
    <name type="scientific">Aureobasidium pullulans</name>
    <name type="common">Black yeast</name>
    <name type="synonym">Pullularia pullulans</name>
    <dbReference type="NCBI Taxonomy" id="5580"/>
    <lineage>
        <taxon>Eukaryota</taxon>
        <taxon>Fungi</taxon>
        <taxon>Dikarya</taxon>
        <taxon>Ascomycota</taxon>
        <taxon>Pezizomycotina</taxon>
        <taxon>Dothideomycetes</taxon>
        <taxon>Dothideomycetidae</taxon>
        <taxon>Dothideales</taxon>
        <taxon>Saccotheciaceae</taxon>
        <taxon>Aureobasidium</taxon>
    </lineage>
</organism>
<dbReference type="Proteomes" id="UP000306584">
    <property type="component" value="Unassembled WGS sequence"/>
</dbReference>
<sequence>MPELTLSESLIRSMADGIFIASRLAEAGITADKDTLDLVEKIVIHGRTGFKDREIMSLSADLTNLAGKTAVQTSANLIKTYSKAITSATENVGKALGAAGAILAIATMIFNLVSELQDRAETNEIAQRHLQGLDTATGLQPESIRIVAAVKQIVERGFDQHELRSINAEGSVTVEFLSKTIIPLAQNIDGMDIQTIHNYRERLHRRIDINRRDLHVHLQRFSAGITSMSQQADLADYQIETNHLARYSKACTLDAYLSFYELLLSNRLRDGLVEHNLECYSSRNRSALSVIQQHLEGYTEARVRMIKTNYYYDAGAALHRDCVRDAASHNDKIIGPIPLSDIAHSGIDWNGCGMNHEDGVCKFWSAIWENRTHPAAQRTKHAAMRYIRESTKPETGEVWNNLVGKPQKAMSELEERITAIIFCSKRDTTRANLRGMEDCVLESLIMQAQTAPKQTGWLSWW</sequence>
<reference evidence="1 2" key="1">
    <citation type="submission" date="2018-10" db="EMBL/GenBank/DDBJ databases">
        <title>Fifty Aureobasidium pullulans genomes reveal a recombining polyextremotolerant generalist.</title>
        <authorList>
            <person name="Gostincar C."/>
            <person name="Turk M."/>
            <person name="Zajc J."/>
            <person name="Gunde-Cimerman N."/>
        </authorList>
    </citation>
    <scope>NUCLEOTIDE SEQUENCE [LARGE SCALE GENOMIC DNA]</scope>
    <source>
        <strain evidence="1 2">EXF-6604</strain>
    </source>
</reference>